<evidence type="ECO:0000313" key="2">
    <source>
        <dbReference type="Proteomes" id="UP000054776"/>
    </source>
</evidence>
<dbReference type="KEGG" id="tsp:Tsp_08997"/>
<sequence length="116" mass="13130">MQPIYQLNVEQTLEKLQKSNKKLQLASLASYSRSTTQEIDVKQCLHRDELVVNCSMASTLFGLNNADSMAAHTTPILHWIKCYATLTNTWQWNNSVATCTAGSARYLRADRSFCQL</sequence>
<dbReference type="AlphaFoldDB" id="E5S085"/>
<gene>
    <name evidence="1" type="ORF">T01_5589</name>
</gene>
<dbReference type="InParanoid" id="E5S085"/>
<dbReference type="HOGENOM" id="CLU_2100006_0_0_1"/>
<accession>E5S085</accession>
<proteinExistence type="predicted"/>
<evidence type="ECO:0000313" key="1">
    <source>
        <dbReference type="EMBL" id="KRY28618.1"/>
    </source>
</evidence>
<dbReference type="RefSeq" id="XP_003382148.1">
    <property type="nucleotide sequence ID" value="XM_003382100.1"/>
</dbReference>
<comment type="caution">
    <text evidence="1">The sequence shown here is derived from an EMBL/GenBank/DDBJ whole genome shotgun (WGS) entry which is preliminary data.</text>
</comment>
<reference evidence="1 2" key="1">
    <citation type="submission" date="2015-01" db="EMBL/GenBank/DDBJ databases">
        <title>Evolution of Trichinella species and genotypes.</title>
        <authorList>
            <person name="Korhonen P.K."/>
            <person name="Edoardo P."/>
            <person name="Giuseppe L.R."/>
            <person name="Gasser R.B."/>
        </authorList>
    </citation>
    <scope>NUCLEOTIDE SEQUENCE [LARGE SCALE GENOMIC DNA]</scope>
    <source>
        <strain evidence="1">ISS3</strain>
    </source>
</reference>
<dbReference type="EMBL" id="JYDH01000197">
    <property type="protein sequence ID" value="KRY28618.1"/>
    <property type="molecule type" value="Genomic_DNA"/>
</dbReference>
<name>E5S085_TRISP</name>
<keyword evidence="2" id="KW-1185">Reference proteome</keyword>
<protein>
    <submittedName>
        <fullName evidence="1">Uncharacterized protein</fullName>
    </submittedName>
</protein>
<dbReference type="Proteomes" id="UP000054776">
    <property type="component" value="Unassembled WGS sequence"/>
</dbReference>
<organism evidence="1 2">
    <name type="scientific">Trichinella spiralis</name>
    <name type="common">Trichina worm</name>
    <dbReference type="NCBI Taxonomy" id="6334"/>
    <lineage>
        <taxon>Eukaryota</taxon>
        <taxon>Metazoa</taxon>
        <taxon>Ecdysozoa</taxon>
        <taxon>Nematoda</taxon>
        <taxon>Enoplea</taxon>
        <taxon>Dorylaimia</taxon>
        <taxon>Trichinellida</taxon>
        <taxon>Trichinellidae</taxon>
        <taxon>Trichinella</taxon>
    </lineage>
</organism>